<dbReference type="PANTHER" id="PTHR34606">
    <property type="entry name" value="BON DOMAIN-CONTAINING PROTEIN"/>
    <property type="match status" value="1"/>
</dbReference>
<dbReference type="KEGG" id="gai:IMCC3135_31090"/>
<dbReference type="InterPro" id="IPR007055">
    <property type="entry name" value="BON_dom"/>
</dbReference>
<dbReference type="PROSITE" id="PS51257">
    <property type="entry name" value="PROKAR_LIPOPROTEIN"/>
    <property type="match status" value="1"/>
</dbReference>
<organism evidence="3 4">
    <name type="scientific">Granulosicoccus antarcticus IMCC3135</name>
    <dbReference type="NCBI Taxonomy" id="1192854"/>
    <lineage>
        <taxon>Bacteria</taxon>
        <taxon>Pseudomonadati</taxon>
        <taxon>Pseudomonadota</taxon>
        <taxon>Gammaproteobacteria</taxon>
        <taxon>Chromatiales</taxon>
        <taxon>Granulosicoccaceae</taxon>
        <taxon>Granulosicoccus</taxon>
    </lineage>
</organism>
<dbReference type="Gene3D" id="3.30.1340.30">
    <property type="match status" value="1"/>
</dbReference>
<accession>A0A2Z2P6D1</accession>
<dbReference type="EMBL" id="CP018632">
    <property type="protein sequence ID" value="ASJ76267.1"/>
    <property type="molecule type" value="Genomic_DNA"/>
</dbReference>
<dbReference type="InterPro" id="IPR051686">
    <property type="entry name" value="Lipoprotein_DolP"/>
</dbReference>
<feature type="signal peptide" evidence="1">
    <location>
        <begin position="1"/>
        <end position="26"/>
    </location>
</feature>
<reference evidence="3 4" key="1">
    <citation type="submission" date="2016-12" db="EMBL/GenBank/DDBJ databases">
        <authorList>
            <person name="Song W.-J."/>
            <person name="Kurnit D.M."/>
        </authorList>
    </citation>
    <scope>NUCLEOTIDE SEQUENCE [LARGE SCALE GENOMIC DNA]</scope>
    <source>
        <strain evidence="3 4">IMCC3135</strain>
    </source>
</reference>
<dbReference type="RefSeq" id="WP_088921067.1">
    <property type="nucleotide sequence ID" value="NZ_CP018632.1"/>
</dbReference>
<keyword evidence="1" id="KW-0732">Signal</keyword>
<dbReference type="Proteomes" id="UP000250079">
    <property type="component" value="Chromosome"/>
</dbReference>
<dbReference type="OrthoDB" id="7360581at2"/>
<dbReference type="PROSITE" id="PS50914">
    <property type="entry name" value="BON"/>
    <property type="match status" value="1"/>
</dbReference>
<evidence type="ECO:0000313" key="4">
    <source>
        <dbReference type="Proteomes" id="UP000250079"/>
    </source>
</evidence>
<dbReference type="PANTHER" id="PTHR34606:SF16">
    <property type="entry name" value="BON DOMAIN-CONTAINING PROTEIN"/>
    <property type="match status" value="1"/>
</dbReference>
<keyword evidence="4" id="KW-1185">Reference proteome</keyword>
<dbReference type="Pfam" id="PF04972">
    <property type="entry name" value="BON"/>
    <property type="match status" value="1"/>
</dbReference>
<feature type="chain" id="PRO_5016381310" evidence="1">
    <location>
        <begin position="27"/>
        <end position="104"/>
    </location>
</feature>
<evidence type="ECO:0000313" key="3">
    <source>
        <dbReference type="EMBL" id="ASJ76267.1"/>
    </source>
</evidence>
<gene>
    <name evidence="3" type="primary">osmY</name>
    <name evidence="3" type="ORF">IMCC3135_31090</name>
</gene>
<sequence>MKNISRLLCAVTISAFVALTAGCASTATQESTGQIVDSSIITTNVKAALAGDDLGTLTSVEVETFKDIVQLSGFVNTEEEKTTAGTIAEAVDGVMKVENNLIVK</sequence>
<proteinExistence type="predicted"/>
<evidence type="ECO:0000259" key="2">
    <source>
        <dbReference type="PROSITE" id="PS50914"/>
    </source>
</evidence>
<feature type="domain" description="BON" evidence="2">
    <location>
        <begin position="37"/>
        <end position="104"/>
    </location>
</feature>
<protein>
    <submittedName>
        <fullName evidence="3">Osmotically-inducible protein Y</fullName>
    </submittedName>
</protein>
<name>A0A2Z2P6D1_9GAMM</name>
<evidence type="ECO:0000256" key="1">
    <source>
        <dbReference type="SAM" id="SignalP"/>
    </source>
</evidence>
<dbReference type="AlphaFoldDB" id="A0A2Z2P6D1"/>